<dbReference type="Pfam" id="PF00158">
    <property type="entry name" value="Sigma54_activat"/>
    <property type="match status" value="1"/>
</dbReference>
<accession>A0A382QTJ6</accession>
<keyword evidence="2" id="KW-0067">ATP-binding</keyword>
<gene>
    <name evidence="6" type="ORF">METZ01_LOCUS340495</name>
</gene>
<dbReference type="Pfam" id="PF25601">
    <property type="entry name" value="AAA_lid_14"/>
    <property type="match status" value="1"/>
</dbReference>
<evidence type="ECO:0000313" key="6">
    <source>
        <dbReference type="EMBL" id="SVC87641.1"/>
    </source>
</evidence>
<dbReference type="Gene3D" id="1.10.10.60">
    <property type="entry name" value="Homeodomain-like"/>
    <property type="match status" value="1"/>
</dbReference>
<protein>
    <recommendedName>
        <fullName evidence="5">Sigma-54 factor interaction domain-containing protein</fullName>
    </recommendedName>
</protein>
<dbReference type="InterPro" id="IPR002197">
    <property type="entry name" value="HTH_Fis"/>
</dbReference>
<dbReference type="GO" id="GO:0006355">
    <property type="term" value="P:regulation of DNA-templated transcription"/>
    <property type="evidence" value="ECO:0007669"/>
    <property type="project" value="InterPro"/>
</dbReference>
<dbReference type="EMBL" id="UINC01116121">
    <property type="protein sequence ID" value="SVC87641.1"/>
    <property type="molecule type" value="Genomic_DNA"/>
</dbReference>
<dbReference type="InterPro" id="IPR025944">
    <property type="entry name" value="Sigma_54_int_dom_CS"/>
</dbReference>
<evidence type="ECO:0000256" key="4">
    <source>
        <dbReference type="ARBA" id="ARBA00023163"/>
    </source>
</evidence>
<dbReference type="Gene3D" id="3.40.50.300">
    <property type="entry name" value="P-loop containing nucleotide triphosphate hydrolases"/>
    <property type="match status" value="1"/>
</dbReference>
<dbReference type="SUPFAM" id="SSF52540">
    <property type="entry name" value="P-loop containing nucleoside triphosphate hydrolases"/>
    <property type="match status" value="1"/>
</dbReference>
<dbReference type="SUPFAM" id="SSF46689">
    <property type="entry name" value="Homeodomain-like"/>
    <property type="match status" value="1"/>
</dbReference>
<feature type="domain" description="Sigma-54 factor interaction" evidence="5">
    <location>
        <begin position="1"/>
        <end position="133"/>
    </location>
</feature>
<organism evidence="6">
    <name type="scientific">marine metagenome</name>
    <dbReference type="NCBI Taxonomy" id="408172"/>
    <lineage>
        <taxon>unclassified sequences</taxon>
        <taxon>metagenomes</taxon>
        <taxon>ecological metagenomes</taxon>
    </lineage>
</organism>
<dbReference type="AlphaFoldDB" id="A0A382QTJ6"/>
<name>A0A382QTJ6_9ZZZZ</name>
<reference evidence="6" key="1">
    <citation type="submission" date="2018-05" db="EMBL/GenBank/DDBJ databases">
        <authorList>
            <person name="Lanie J.A."/>
            <person name="Ng W.-L."/>
            <person name="Kazmierczak K.M."/>
            <person name="Andrzejewski T.M."/>
            <person name="Davidsen T.M."/>
            <person name="Wayne K.J."/>
            <person name="Tettelin H."/>
            <person name="Glass J.I."/>
            <person name="Rusch D."/>
            <person name="Podicherti R."/>
            <person name="Tsui H.-C.T."/>
            <person name="Winkler M.E."/>
        </authorList>
    </citation>
    <scope>NUCLEOTIDE SEQUENCE</scope>
</reference>
<dbReference type="InterPro" id="IPR002078">
    <property type="entry name" value="Sigma_54_int"/>
</dbReference>
<dbReference type="Gene3D" id="1.10.8.60">
    <property type="match status" value="1"/>
</dbReference>
<sequence length="215" mass="24620">FLDEIGEMTLAVQVKLLRVLELREFSRLGSTETLRADVRLIVATNRDLADLVSKRLFREDLYYRINVFPITIPPLHERAQDILPLARHFLLELVERTGKMVTDIRPGARRILLNYGWPGNVRELKNVLERAVILTQDNSIGAEHLPVRLQEERVSLANVAISLPPQGLSLEEVERSLLKQALERSRHNKSKAARLLGMSRATLRYRLKKFSLDAA</sequence>
<dbReference type="InterPro" id="IPR058031">
    <property type="entry name" value="AAA_lid_NorR"/>
</dbReference>
<dbReference type="GO" id="GO:0043565">
    <property type="term" value="F:sequence-specific DNA binding"/>
    <property type="evidence" value="ECO:0007669"/>
    <property type="project" value="InterPro"/>
</dbReference>
<dbReference type="PANTHER" id="PTHR32071">
    <property type="entry name" value="TRANSCRIPTIONAL REGULATORY PROTEIN"/>
    <property type="match status" value="1"/>
</dbReference>
<evidence type="ECO:0000259" key="5">
    <source>
        <dbReference type="PROSITE" id="PS50045"/>
    </source>
</evidence>
<dbReference type="Pfam" id="PF02954">
    <property type="entry name" value="HTH_8"/>
    <property type="match status" value="1"/>
</dbReference>
<keyword evidence="4" id="KW-0804">Transcription</keyword>
<evidence type="ECO:0000256" key="1">
    <source>
        <dbReference type="ARBA" id="ARBA00022741"/>
    </source>
</evidence>
<dbReference type="InterPro" id="IPR009057">
    <property type="entry name" value="Homeodomain-like_sf"/>
</dbReference>
<keyword evidence="3" id="KW-0805">Transcription regulation</keyword>
<dbReference type="PROSITE" id="PS50045">
    <property type="entry name" value="SIGMA54_INTERACT_4"/>
    <property type="match status" value="1"/>
</dbReference>
<dbReference type="PROSITE" id="PS00688">
    <property type="entry name" value="SIGMA54_INTERACT_3"/>
    <property type="match status" value="1"/>
</dbReference>
<feature type="non-terminal residue" evidence="6">
    <location>
        <position position="1"/>
    </location>
</feature>
<dbReference type="GO" id="GO:0005524">
    <property type="term" value="F:ATP binding"/>
    <property type="evidence" value="ECO:0007669"/>
    <property type="project" value="UniProtKB-KW"/>
</dbReference>
<keyword evidence="1" id="KW-0547">Nucleotide-binding</keyword>
<proteinExistence type="predicted"/>
<dbReference type="PRINTS" id="PR01590">
    <property type="entry name" value="HTHFIS"/>
</dbReference>
<evidence type="ECO:0000256" key="3">
    <source>
        <dbReference type="ARBA" id="ARBA00023015"/>
    </source>
</evidence>
<dbReference type="InterPro" id="IPR027417">
    <property type="entry name" value="P-loop_NTPase"/>
</dbReference>
<evidence type="ECO:0000256" key="2">
    <source>
        <dbReference type="ARBA" id="ARBA00022840"/>
    </source>
</evidence>